<dbReference type="HOGENOM" id="CLU_3056399_0_0_1"/>
<protein>
    <recommendedName>
        <fullName evidence="3">DDE Tnp4 domain-containing protein</fullName>
    </recommendedName>
</protein>
<dbReference type="EMBL" id="KB095812">
    <property type="protein sequence ID" value="ESO11931.1"/>
    <property type="molecule type" value="Genomic_DNA"/>
</dbReference>
<dbReference type="InParanoid" id="T1G0N5"/>
<reference evidence="4 6" key="2">
    <citation type="journal article" date="2013" name="Nature">
        <title>Insights into bilaterian evolution from three spiralian genomes.</title>
        <authorList>
            <person name="Simakov O."/>
            <person name="Marletaz F."/>
            <person name="Cho S.J."/>
            <person name="Edsinger-Gonzales E."/>
            <person name="Havlak P."/>
            <person name="Hellsten U."/>
            <person name="Kuo D.H."/>
            <person name="Larsson T."/>
            <person name="Lv J."/>
            <person name="Arendt D."/>
            <person name="Savage R."/>
            <person name="Osoegawa K."/>
            <person name="de Jong P."/>
            <person name="Grimwood J."/>
            <person name="Chapman J.A."/>
            <person name="Shapiro H."/>
            <person name="Aerts A."/>
            <person name="Otillar R.P."/>
            <person name="Terry A.Y."/>
            <person name="Boore J.L."/>
            <person name="Grigoriev I.V."/>
            <person name="Lindberg D.R."/>
            <person name="Seaver E.C."/>
            <person name="Weisblat D.A."/>
            <person name="Putnam N.H."/>
            <person name="Rokhsar D.S."/>
        </authorList>
    </citation>
    <scope>NUCLEOTIDE SEQUENCE</scope>
</reference>
<dbReference type="Pfam" id="PF13359">
    <property type="entry name" value="DDE_Tnp_4"/>
    <property type="match status" value="1"/>
</dbReference>
<dbReference type="CTD" id="20214633"/>
<accession>T1G0N5</accession>
<keyword evidence="6" id="KW-1185">Reference proteome</keyword>
<reference evidence="5" key="3">
    <citation type="submission" date="2015-06" db="UniProtKB">
        <authorList>
            <consortium name="EnsemblMetazoa"/>
        </authorList>
    </citation>
    <scope>IDENTIFICATION</scope>
</reference>
<proteinExistence type="predicted"/>
<organism evidence="5 6">
    <name type="scientific">Helobdella robusta</name>
    <name type="common">Californian leech</name>
    <dbReference type="NCBI Taxonomy" id="6412"/>
    <lineage>
        <taxon>Eukaryota</taxon>
        <taxon>Metazoa</taxon>
        <taxon>Spiralia</taxon>
        <taxon>Lophotrochozoa</taxon>
        <taxon>Annelida</taxon>
        <taxon>Clitellata</taxon>
        <taxon>Hirudinea</taxon>
        <taxon>Rhynchobdellida</taxon>
        <taxon>Glossiphoniidae</taxon>
        <taxon>Helobdella</taxon>
    </lineage>
</organism>
<name>T1G0N5_HELRO</name>
<dbReference type="InterPro" id="IPR027806">
    <property type="entry name" value="HARBI1_dom"/>
</dbReference>
<dbReference type="KEGG" id="hro:HELRODRAFT_71565"/>
<dbReference type="eggNOG" id="ENOG502RZ2Y">
    <property type="taxonomic scope" value="Eukaryota"/>
</dbReference>
<dbReference type="STRING" id="6412.T1G0N5"/>
<gene>
    <name evidence="5" type="primary">20214633</name>
    <name evidence="4" type="ORF">HELRODRAFT_71565</name>
</gene>
<dbReference type="GO" id="GO:0046872">
    <property type="term" value="F:metal ion binding"/>
    <property type="evidence" value="ECO:0007669"/>
    <property type="project" value="UniProtKB-KW"/>
</dbReference>
<feature type="domain" description="DDE Tnp4" evidence="3">
    <location>
        <begin position="1"/>
        <end position="50"/>
    </location>
</feature>
<evidence type="ECO:0000259" key="3">
    <source>
        <dbReference type="Pfam" id="PF13359"/>
    </source>
</evidence>
<dbReference type="AlphaFoldDB" id="T1G0N5"/>
<dbReference type="OrthoDB" id="6122338at2759"/>
<evidence type="ECO:0000256" key="2">
    <source>
        <dbReference type="ARBA" id="ARBA00022723"/>
    </source>
</evidence>
<dbReference type="GeneID" id="20214633"/>
<dbReference type="PANTHER" id="PTHR23080">
    <property type="entry name" value="THAP DOMAIN PROTEIN"/>
    <property type="match status" value="1"/>
</dbReference>
<reference evidence="6" key="1">
    <citation type="submission" date="2012-12" db="EMBL/GenBank/DDBJ databases">
        <authorList>
            <person name="Hellsten U."/>
            <person name="Grimwood J."/>
            <person name="Chapman J.A."/>
            <person name="Shapiro H."/>
            <person name="Aerts A."/>
            <person name="Otillar R.P."/>
            <person name="Terry A.Y."/>
            <person name="Boore J.L."/>
            <person name="Simakov O."/>
            <person name="Marletaz F."/>
            <person name="Cho S.-J."/>
            <person name="Edsinger-Gonzales E."/>
            <person name="Havlak P."/>
            <person name="Kuo D.-H."/>
            <person name="Larsson T."/>
            <person name="Lv J."/>
            <person name="Arendt D."/>
            <person name="Savage R."/>
            <person name="Osoegawa K."/>
            <person name="de Jong P."/>
            <person name="Lindberg D.R."/>
            <person name="Seaver E.C."/>
            <person name="Weisblat D.A."/>
            <person name="Putnam N.H."/>
            <person name="Grigoriev I.V."/>
            <person name="Rokhsar D.S."/>
        </authorList>
    </citation>
    <scope>NUCLEOTIDE SEQUENCE</scope>
</reference>
<evidence type="ECO:0000313" key="4">
    <source>
        <dbReference type="EMBL" id="ESO11931.1"/>
    </source>
</evidence>
<dbReference type="RefSeq" id="XP_009010419.1">
    <property type="nucleotide sequence ID" value="XM_009012171.1"/>
</dbReference>
<dbReference type="EMBL" id="AMQM01002625">
    <property type="status" value="NOT_ANNOTATED_CDS"/>
    <property type="molecule type" value="Genomic_DNA"/>
</dbReference>
<comment type="cofactor">
    <cofactor evidence="1">
        <name>a divalent metal cation</name>
        <dbReference type="ChEBI" id="CHEBI:60240"/>
    </cofactor>
</comment>
<dbReference type="Proteomes" id="UP000015101">
    <property type="component" value="Unassembled WGS sequence"/>
</dbReference>
<sequence>TYSSYKSQNTWKGLVGVTPNGVITYLSELYPGSTSDKAIIRHSNIKQHLSLSRG</sequence>
<evidence type="ECO:0000256" key="1">
    <source>
        <dbReference type="ARBA" id="ARBA00001968"/>
    </source>
</evidence>
<dbReference type="EnsemblMetazoa" id="HelroT71565">
    <property type="protein sequence ID" value="HelroP71565"/>
    <property type="gene ID" value="HelroG71565"/>
</dbReference>
<evidence type="ECO:0000313" key="5">
    <source>
        <dbReference type="EnsemblMetazoa" id="HelroP71565"/>
    </source>
</evidence>
<keyword evidence="2" id="KW-0479">Metal-binding</keyword>
<dbReference type="PANTHER" id="PTHR23080:SF133">
    <property type="entry name" value="SI:CH211-262I1.5-RELATED"/>
    <property type="match status" value="1"/>
</dbReference>
<evidence type="ECO:0000313" key="6">
    <source>
        <dbReference type="Proteomes" id="UP000015101"/>
    </source>
</evidence>